<reference evidence="5 6" key="1">
    <citation type="submission" date="2016-05" db="EMBL/GenBank/DDBJ databases">
        <title>Genome sequencing reveals origins of a unique bacterial endosymbiosis in the earliest lineages of terrestrial Fungi.</title>
        <authorList>
            <consortium name="DOE Joint Genome Institute"/>
            <person name="Uehling J."/>
            <person name="Gryganskyi A."/>
            <person name="Hameed K."/>
            <person name="Tschaplinski T."/>
            <person name="Misztal P."/>
            <person name="Wu S."/>
            <person name="Desiro A."/>
            <person name="Vande Pol N."/>
            <person name="Du Z.-Y."/>
            <person name="Zienkiewicz A."/>
            <person name="Zienkiewicz K."/>
            <person name="Morin E."/>
            <person name="Tisserant E."/>
            <person name="Splivallo R."/>
            <person name="Hainaut M."/>
            <person name="Henrissat B."/>
            <person name="Ohm R."/>
            <person name="Kuo A."/>
            <person name="Yan J."/>
            <person name="Lipzen A."/>
            <person name="Nolan M."/>
            <person name="Labutti K."/>
            <person name="Barry K."/>
            <person name="Goldstein A."/>
            <person name="Labbe J."/>
            <person name="Schadt C."/>
            <person name="Tuskan G."/>
            <person name="Grigoriev I."/>
            <person name="Martin F."/>
            <person name="Vilgalys R."/>
            <person name="Bonito G."/>
        </authorList>
    </citation>
    <scope>NUCLEOTIDE SEQUENCE [LARGE SCALE GENOMIC DNA]</scope>
    <source>
        <strain evidence="5 6">AG-77</strain>
    </source>
</reference>
<proteinExistence type="predicted"/>
<feature type="transmembrane region" description="Helical" evidence="4">
    <location>
        <begin position="169"/>
        <end position="190"/>
    </location>
</feature>
<dbReference type="AlphaFoldDB" id="A0A197KH61"/>
<gene>
    <name evidence="5" type="ORF">K457DRAFT_64559</name>
</gene>
<feature type="region of interest" description="Disordered" evidence="3">
    <location>
        <begin position="1"/>
        <end position="50"/>
    </location>
</feature>
<organism evidence="5 6">
    <name type="scientific">Linnemannia elongata AG-77</name>
    <dbReference type="NCBI Taxonomy" id="1314771"/>
    <lineage>
        <taxon>Eukaryota</taxon>
        <taxon>Fungi</taxon>
        <taxon>Fungi incertae sedis</taxon>
        <taxon>Mucoromycota</taxon>
        <taxon>Mortierellomycotina</taxon>
        <taxon>Mortierellomycetes</taxon>
        <taxon>Mortierellales</taxon>
        <taxon>Mortierellaceae</taxon>
        <taxon>Linnemannia</taxon>
    </lineage>
</organism>
<dbReference type="GO" id="GO:0007017">
    <property type="term" value="P:microtubule-based process"/>
    <property type="evidence" value="ECO:0007669"/>
    <property type="project" value="InterPro"/>
</dbReference>
<evidence type="ECO:0000256" key="3">
    <source>
        <dbReference type="SAM" id="MobiDB-lite"/>
    </source>
</evidence>
<sequence length="257" mass="29850">MSSKYSTLPDIDTQPDVYETADDTSDRASQVRGMDSKDYESDEEREGIDRSAVSVKNAAARFKDCVVDNSSADFSDRLNRRKKAMYRTFVRRPNLESSEYEILPKEMILQETPVQKLRRLMYEVKELGQEAELNEQVHDFLSVLLCLEWQRREGNHMSRTKFWVNGLEILGNAISCVLTLTYLLAFFLFLSRFLSTQTQQCDKNNQPTIQRTTNTKTNTLARNRVSRRRDLTQGFAFACQVVGARLVRDWTDFGRRL</sequence>
<comment type="subcellular location">
    <subcellularLocation>
        <location evidence="1">Cytoplasm</location>
    </subcellularLocation>
</comment>
<dbReference type="Proteomes" id="UP000078512">
    <property type="component" value="Unassembled WGS sequence"/>
</dbReference>
<keyword evidence="2" id="KW-0963">Cytoplasm</keyword>
<dbReference type="EMBL" id="KV442011">
    <property type="protein sequence ID" value="OAQ36488.1"/>
    <property type="molecule type" value="Genomic_DNA"/>
</dbReference>
<evidence type="ECO:0000256" key="2">
    <source>
        <dbReference type="ARBA" id="ARBA00022490"/>
    </source>
</evidence>
<dbReference type="GO" id="GO:0005737">
    <property type="term" value="C:cytoplasm"/>
    <property type="evidence" value="ECO:0007669"/>
    <property type="project" value="UniProtKB-SubCell"/>
</dbReference>
<accession>A0A197KH61</accession>
<dbReference type="InterPro" id="IPR028133">
    <property type="entry name" value="Dynamitin"/>
</dbReference>
<keyword evidence="6" id="KW-1185">Reference proteome</keyword>
<keyword evidence="4" id="KW-1133">Transmembrane helix</keyword>
<dbReference type="GO" id="GO:0005869">
    <property type="term" value="C:dynactin complex"/>
    <property type="evidence" value="ECO:0007669"/>
    <property type="project" value="InterPro"/>
</dbReference>
<evidence type="ECO:0000256" key="1">
    <source>
        <dbReference type="ARBA" id="ARBA00004496"/>
    </source>
</evidence>
<evidence type="ECO:0000313" key="5">
    <source>
        <dbReference type="EMBL" id="OAQ36488.1"/>
    </source>
</evidence>
<keyword evidence="4" id="KW-0812">Transmembrane</keyword>
<dbReference type="Pfam" id="PF04912">
    <property type="entry name" value="Dynamitin"/>
    <property type="match status" value="1"/>
</dbReference>
<evidence type="ECO:0000313" key="6">
    <source>
        <dbReference type="Proteomes" id="UP000078512"/>
    </source>
</evidence>
<dbReference type="STRING" id="1314771.A0A197KH61"/>
<evidence type="ECO:0000256" key="4">
    <source>
        <dbReference type="SAM" id="Phobius"/>
    </source>
</evidence>
<dbReference type="PANTHER" id="PTHR15346">
    <property type="entry name" value="DYNACTIN SUBUNIT"/>
    <property type="match status" value="1"/>
</dbReference>
<name>A0A197KH61_9FUNG</name>
<dbReference type="OrthoDB" id="4977at2759"/>
<keyword evidence="4" id="KW-0472">Membrane</keyword>
<protein>
    <submittedName>
        <fullName evidence="5">Dynamitin-domain-containing protein</fullName>
    </submittedName>
</protein>